<sequence length="238" mass="26380">MKKERDRKQDKRFEGKMDYRNPDSSPRCGRCRMPRHNRKNCNNPGPSNITHNQCALLLGHNAQWLCIIRHIDGLSNVIGFWYVRRHMEAANSIQSNFQAKDDDVLLASSLKLDMKWAGEEDGWVEEEEAVMGCWKGSSWTAGCWAGKEASGWVEGMWASEWAEGSWNADTSWAAVLRAEGSWAADCWVAADWVGSWAAVCWAEGGWAANGWAAGLSLTALGCCNGLIGAGLPLKLEQS</sequence>
<evidence type="ECO:0000313" key="1">
    <source>
        <dbReference type="EMBL" id="KAI5648985.1"/>
    </source>
</evidence>
<comment type="caution">
    <text evidence="1">The sequence shown here is derived from an EMBL/GenBank/DDBJ whole genome shotgun (WGS) entry which is preliminary data.</text>
</comment>
<reference evidence="2" key="1">
    <citation type="journal article" date="2023" name="Nat. Plants">
        <title>Single-cell RNA sequencing provides a high-resolution roadmap for understanding the multicellular compartmentation of specialized metabolism.</title>
        <authorList>
            <person name="Sun S."/>
            <person name="Shen X."/>
            <person name="Li Y."/>
            <person name="Li Y."/>
            <person name="Wang S."/>
            <person name="Li R."/>
            <person name="Zhang H."/>
            <person name="Shen G."/>
            <person name="Guo B."/>
            <person name="Wei J."/>
            <person name="Xu J."/>
            <person name="St-Pierre B."/>
            <person name="Chen S."/>
            <person name="Sun C."/>
        </authorList>
    </citation>
    <scope>NUCLEOTIDE SEQUENCE [LARGE SCALE GENOMIC DNA]</scope>
</reference>
<organism evidence="1 2">
    <name type="scientific">Catharanthus roseus</name>
    <name type="common">Madagascar periwinkle</name>
    <name type="synonym">Vinca rosea</name>
    <dbReference type="NCBI Taxonomy" id="4058"/>
    <lineage>
        <taxon>Eukaryota</taxon>
        <taxon>Viridiplantae</taxon>
        <taxon>Streptophyta</taxon>
        <taxon>Embryophyta</taxon>
        <taxon>Tracheophyta</taxon>
        <taxon>Spermatophyta</taxon>
        <taxon>Magnoliopsida</taxon>
        <taxon>eudicotyledons</taxon>
        <taxon>Gunneridae</taxon>
        <taxon>Pentapetalae</taxon>
        <taxon>asterids</taxon>
        <taxon>lamiids</taxon>
        <taxon>Gentianales</taxon>
        <taxon>Apocynaceae</taxon>
        <taxon>Rauvolfioideae</taxon>
        <taxon>Vinceae</taxon>
        <taxon>Catharanthinae</taxon>
        <taxon>Catharanthus</taxon>
    </lineage>
</organism>
<keyword evidence="2" id="KW-1185">Reference proteome</keyword>
<dbReference type="Proteomes" id="UP001060085">
    <property type="component" value="Linkage Group LG08"/>
</dbReference>
<dbReference type="EMBL" id="CM044708">
    <property type="protein sequence ID" value="KAI5648985.1"/>
    <property type="molecule type" value="Genomic_DNA"/>
</dbReference>
<name>A0ACB9ZRD9_CATRO</name>
<proteinExistence type="predicted"/>
<accession>A0ACB9ZRD9</accession>
<gene>
    <name evidence="1" type="ORF">M9H77_34990</name>
</gene>
<evidence type="ECO:0000313" key="2">
    <source>
        <dbReference type="Proteomes" id="UP001060085"/>
    </source>
</evidence>
<protein>
    <submittedName>
        <fullName evidence="1">Uncharacterized protein</fullName>
    </submittedName>
</protein>